<evidence type="ECO:0000313" key="2">
    <source>
        <dbReference type="Proteomes" id="UP001234989"/>
    </source>
</evidence>
<gene>
    <name evidence="1" type="ORF">MTR67_031138</name>
</gene>
<organism evidence="1 2">
    <name type="scientific">Solanum verrucosum</name>
    <dbReference type="NCBI Taxonomy" id="315347"/>
    <lineage>
        <taxon>Eukaryota</taxon>
        <taxon>Viridiplantae</taxon>
        <taxon>Streptophyta</taxon>
        <taxon>Embryophyta</taxon>
        <taxon>Tracheophyta</taxon>
        <taxon>Spermatophyta</taxon>
        <taxon>Magnoliopsida</taxon>
        <taxon>eudicotyledons</taxon>
        <taxon>Gunneridae</taxon>
        <taxon>Pentapetalae</taxon>
        <taxon>asterids</taxon>
        <taxon>lamiids</taxon>
        <taxon>Solanales</taxon>
        <taxon>Solanaceae</taxon>
        <taxon>Solanoideae</taxon>
        <taxon>Solaneae</taxon>
        <taxon>Solanum</taxon>
    </lineage>
</organism>
<reference evidence="1" key="1">
    <citation type="submission" date="2023-08" db="EMBL/GenBank/DDBJ databases">
        <title>A de novo genome assembly of Solanum verrucosum Schlechtendal, a Mexican diploid species geographically isolated from the other diploid A-genome species in potato relatives.</title>
        <authorList>
            <person name="Hosaka K."/>
        </authorList>
    </citation>
    <scope>NUCLEOTIDE SEQUENCE</scope>
    <source>
        <tissue evidence="1">Young leaves</tissue>
    </source>
</reference>
<dbReference type="EMBL" id="CP133618">
    <property type="protein sequence ID" value="WMV37753.1"/>
    <property type="molecule type" value="Genomic_DNA"/>
</dbReference>
<keyword evidence="2" id="KW-1185">Reference proteome</keyword>
<proteinExistence type="predicted"/>
<evidence type="ECO:0000313" key="1">
    <source>
        <dbReference type="EMBL" id="WMV37753.1"/>
    </source>
</evidence>
<protein>
    <submittedName>
        <fullName evidence="1">Uncharacterized protein</fullName>
    </submittedName>
</protein>
<dbReference type="Proteomes" id="UP001234989">
    <property type="component" value="Chromosome 7"/>
</dbReference>
<sequence>MYLAMLGL</sequence>
<name>A0AAF0U1W1_SOLVR</name>
<accession>A0AAF0U1W1</accession>